<proteinExistence type="predicted"/>
<gene>
    <name evidence="1" type="ORF">A2290_02700</name>
</gene>
<comment type="caution">
    <text evidence="1">The sequence shown here is derived from an EMBL/GenBank/DDBJ whole genome shotgun (WGS) entry which is preliminary data.</text>
</comment>
<sequence length="431" mass="48975">MGLSVATVPRRTTLSAVILADQPPVVHRPVNFNQPGDLIKIDESGLRSFGREFVKNEALGGLTGALVTAVAKFLLDYIYSGACPPEIQAPVLALAQPLAEKPVLTARSIIQEYRNSPPQVGGRTLSEHLATIKRGIDWDTLIADIVWHDSSQAAYMGGATYFYPPTTPFEASLYQAAAFSLALVTAIGLQVKTVDLKYKLFARKLHNLGFKSLSYFESRYLIDPRSGQYNPEVVLNQIASEFSLPFQLPLYYHDCYVQSIALNRFNEWAPHFRFRERTSDNGDGIRRSTQVNFTRAFEVRRKENVPYRCFGVAKRKFYRDCEENKMYLNAGQIPDPRLRRAIKKIEGKGDYCDLRFWRFRAQNPNGLLVTVDIPSRSETVPDLKNITIPYWIEVKVWDLPLLLGANDYILREFPVYPTTKTKFELFNTLAT</sequence>
<name>A0A1F4RXF1_UNCSA</name>
<reference evidence="1 2" key="1">
    <citation type="journal article" date="2016" name="Nat. Commun.">
        <title>Thousands of microbial genomes shed light on interconnected biogeochemical processes in an aquifer system.</title>
        <authorList>
            <person name="Anantharaman K."/>
            <person name="Brown C.T."/>
            <person name="Hug L.A."/>
            <person name="Sharon I."/>
            <person name="Castelle C.J."/>
            <person name="Probst A.J."/>
            <person name="Thomas B.C."/>
            <person name="Singh A."/>
            <person name="Wilkins M.J."/>
            <person name="Karaoz U."/>
            <person name="Brodie E.L."/>
            <person name="Williams K.H."/>
            <person name="Hubbard S.S."/>
            <person name="Banfield J.F."/>
        </authorList>
    </citation>
    <scope>NUCLEOTIDE SEQUENCE [LARGE SCALE GENOMIC DNA]</scope>
</reference>
<evidence type="ECO:0000313" key="1">
    <source>
        <dbReference type="EMBL" id="OGC12855.1"/>
    </source>
</evidence>
<dbReference type="EMBL" id="MEUA01000064">
    <property type="protein sequence ID" value="OGC12855.1"/>
    <property type="molecule type" value="Genomic_DNA"/>
</dbReference>
<accession>A0A1F4RXF1</accession>
<organism evidence="1 2">
    <name type="scientific">candidate division WOR-1 bacterium RIFOXYB2_FULL_36_35</name>
    <dbReference type="NCBI Taxonomy" id="1802578"/>
    <lineage>
        <taxon>Bacteria</taxon>
        <taxon>Bacillati</taxon>
        <taxon>Saganbacteria</taxon>
    </lineage>
</organism>
<dbReference type="AlphaFoldDB" id="A0A1F4RXF1"/>
<dbReference type="Proteomes" id="UP000177905">
    <property type="component" value="Unassembled WGS sequence"/>
</dbReference>
<evidence type="ECO:0000313" key="2">
    <source>
        <dbReference type="Proteomes" id="UP000177905"/>
    </source>
</evidence>
<protein>
    <submittedName>
        <fullName evidence="1">Uncharacterized protein</fullName>
    </submittedName>
</protein>